<protein>
    <submittedName>
        <fullName evidence="2">Uncharacterized protein</fullName>
    </submittedName>
</protein>
<evidence type="ECO:0000313" key="2">
    <source>
        <dbReference type="EMBL" id="MBV7379453.1"/>
    </source>
</evidence>
<feature type="region of interest" description="Disordered" evidence="1">
    <location>
        <begin position="1"/>
        <end position="23"/>
    </location>
</feature>
<gene>
    <name evidence="2" type="ORF">KJP28_10985</name>
</gene>
<organism evidence="2 3">
    <name type="scientific">Maritimibacter dapengensis</name>
    <dbReference type="NCBI Taxonomy" id="2836868"/>
    <lineage>
        <taxon>Bacteria</taxon>
        <taxon>Pseudomonadati</taxon>
        <taxon>Pseudomonadota</taxon>
        <taxon>Alphaproteobacteria</taxon>
        <taxon>Rhodobacterales</taxon>
        <taxon>Roseobacteraceae</taxon>
        <taxon>Maritimibacter</taxon>
    </lineage>
</organism>
<feature type="compositionally biased region" description="Polar residues" evidence="1">
    <location>
        <begin position="13"/>
        <end position="23"/>
    </location>
</feature>
<name>A0ABS6T2H3_9RHOB</name>
<reference evidence="2 3" key="1">
    <citation type="submission" date="2021-05" db="EMBL/GenBank/DDBJ databases">
        <title>Culturable bacteria isolated from Daya Bay.</title>
        <authorList>
            <person name="Zheng W."/>
            <person name="Yu S."/>
            <person name="Huang Y."/>
        </authorList>
    </citation>
    <scope>NUCLEOTIDE SEQUENCE [LARGE SCALE GENOMIC DNA]</scope>
    <source>
        <strain evidence="2 3">DP4N28-5</strain>
    </source>
</reference>
<proteinExistence type="predicted"/>
<accession>A0ABS6T2H3</accession>
<sequence>MTLIQARRETTDDPSNTISPTPETGTLRVLVIGETPDGYVAKQAGANAQRTFVAFETLTEERFLAIAPDVVLSPLVTPRFDCLELANCLERFGYSGRYRALSPKLPRPDLVRAEVRGQFPKLDFDLVYFEEARAVPVA</sequence>
<dbReference type="EMBL" id="JAHUZE010000002">
    <property type="protein sequence ID" value="MBV7379453.1"/>
    <property type="molecule type" value="Genomic_DNA"/>
</dbReference>
<feature type="compositionally biased region" description="Basic and acidic residues" evidence="1">
    <location>
        <begin position="1"/>
        <end position="11"/>
    </location>
</feature>
<comment type="caution">
    <text evidence="2">The sequence shown here is derived from an EMBL/GenBank/DDBJ whole genome shotgun (WGS) entry which is preliminary data.</text>
</comment>
<dbReference type="RefSeq" id="WP_218392577.1">
    <property type="nucleotide sequence ID" value="NZ_JAHUZE010000002.1"/>
</dbReference>
<evidence type="ECO:0000313" key="3">
    <source>
        <dbReference type="Proteomes" id="UP000756530"/>
    </source>
</evidence>
<keyword evidence="3" id="KW-1185">Reference proteome</keyword>
<dbReference type="Proteomes" id="UP000756530">
    <property type="component" value="Unassembled WGS sequence"/>
</dbReference>
<evidence type="ECO:0000256" key="1">
    <source>
        <dbReference type="SAM" id="MobiDB-lite"/>
    </source>
</evidence>